<evidence type="ECO:0000259" key="14">
    <source>
        <dbReference type="Pfam" id="PF00593"/>
    </source>
</evidence>
<dbReference type="InterPro" id="IPR000531">
    <property type="entry name" value="Beta-barrel_TonB"/>
</dbReference>
<keyword evidence="10 11" id="KW-0998">Cell outer membrane</keyword>
<evidence type="ECO:0000256" key="12">
    <source>
        <dbReference type="RuleBase" id="RU003357"/>
    </source>
</evidence>
<dbReference type="Pfam" id="PF07715">
    <property type="entry name" value="Plug"/>
    <property type="match status" value="1"/>
</dbReference>
<feature type="domain" description="TonB-dependent receptor-like beta-barrel" evidence="14">
    <location>
        <begin position="305"/>
        <end position="701"/>
    </location>
</feature>
<keyword evidence="16" id="KW-0675">Receptor</keyword>
<evidence type="ECO:0000313" key="17">
    <source>
        <dbReference type="Proteomes" id="UP000466966"/>
    </source>
</evidence>
<dbReference type="SUPFAM" id="SSF56935">
    <property type="entry name" value="Porins"/>
    <property type="match status" value="1"/>
</dbReference>
<name>A0A844Z122_9SPHN</name>
<keyword evidence="6" id="KW-0408">Iron</keyword>
<feature type="domain" description="TonB-dependent receptor plug" evidence="15">
    <location>
        <begin position="53"/>
        <end position="160"/>
    </location>
</feature>
<evidence type="ECO:0000256" key="13">
    <source>
        <dbReference type="SAM" id="SignalP"/>
    </source>
</evidence>
<evidence type="ECO:0000256" key="7">
    <source>
        <dbReference type="ARBA" id="ARBA00023065"/>
    </source>
</evidence>
<evidence type="ECO:0000313" key="16">
    <source>
        <dbReference type="EMBL" id="MXO73048.1"/>
    </source>
</evidence>
<evidence type="ECO:0000256" key="1">
    <source>
        <dbReference type="ARBA" id="ARBA00004571"/>
    </source>
</evidence>
<dbReference type="RefSeq" id="WP_160772979.1">
    <property type="nucleotide sequence ID" value="NZ_WTYV01000007.1"/>
</dbReference>
<evidence type="ECO:0000256" key="10">
    <source>
        <dbReference type="ARBA" id="ARBA00023237"/>
    </source>
</evidence>
<evidence type="ECO:0000256" key="11">
    <source>
        <dbReference type="PROSITE-ProRule" id="PRU01360"/>
    </source>
</evidence>
<evidence type="ECO:0000256" key="3">
    <source>
        <dbReference type="ARBA" id="ARBA00022452"/>
    </source>
</evidence>
<protein>
    <submittedName>
        <fullName evidence="16">TonB-dependent receptor</fullName>
    </submittedName>
</protein>
<comment type="subcellular location">
    <subcellularLocation>
        <location evidence="1 11">Cell outer membrane</location>
        <topology evidence="1 11">Multi-pass membrane protein</topology>
    </subcellularLocation>
</comment>
<evidence type="ECO:0000256" key="5">
    <source>
        <dbReference type="ARBA" id="ARBA00022692"/>
    </source>
</evidence>
<keyword evidence="4" id="KW-0410">Iron transport</keyword>
<dbReference type="Gene3D" id="2.40.170.20">
    <property type="entry name" value="TonB-dependent receptor, beta-barrel domain"/>
    <property type="match status" value="1"/>
</dbReference>
<keyword evidence="5 11" id="KW-0812">Transmembrane</keyword>
<sequence length="742" mass="78775">MKFSLLAASASAAIASTILVATPSIAQSAPAADDGDEDDGQIIVTAQRREQSVLEVPVSVTVTSQEALERQQVNQISDLSRVAPALEVQQAPNLGTGGGGQIRGVGTTTFQIGAVGSVGVVVDEVSQGNANITSLFDVERVEVLKGPQGTLFGLTTSAGVINIATRRPEYGVFGGRFRTELSDAGTLGSEYGRQLVQGVVNLPIADNAAMRVSGNYSGTQGIDRNTLTGELDKHHSWGLRGRLLWEPSDVVTVNLIGEYSDSVDERGNDFFKIYIANPAIATVLAACGITASRANRDYCTNSPGHAENELLAGSLQVDYDLGGAVLTSVTALRSQDQGPNSLNIFRLDTYPTRIFSGPGFSGVDLFTQELRLASDSSSPLEYTVGLFYSDQDTVNNPSPFSIKVTLPNGAVITPVSNNGRLTTVDDSSYAVFGQATYHLSDSLRVLAGARYTNEEVNVFTDTLTGATGSSGVTIHNFSWKTGLQYEVSPSTFLYGTVTRGYKGPQIALADPSNPTAVTTIIKEEIPTSFEIGLKAGVGRGMLFEANAFSTRVRNYQGQVCNTTQTGGLQCVPQNIGTVTSRGFELSFGGRVAQGWMLNTGLIYNDVDYPAGLVGSDGTIIGGTQLANAPEWKATASTEYFTPVTDAMDFFISGDMVFKSSFKVAQSTDPNVLYPSHFTLGGRVGIRGSDSGWSLSAFVRNLTNNHEPVFALINFPDGNIGSYGQILTTTGFRQVGLALDYEF</sequence>
<gene>
    <name evidence="16" type="ORF">GRI99_15570</name>
</gene>
<dbReference type="EMBL" id="WTYV01000007">
    <property type="protein sequence ID" value="MXO73048.1"/>
    <property type="molecule type" value="Genomic_DNA"/>
</dbReference>
<dbReference type="AlphaFoldDB" id="A0A844Z122"/>
<keyword evidence="9 11" id="KW-0472">Membrane</keyword>
<dbReference type="PANTHER" id="PTHR32552">
    <property type="entry name" value="FERRICHROME IRON RECEPTOR-RELATED"/>
    <property type="match status" value="1"/>
</dbReference>
<dbReference type="InterPro" id="IPR036942">
    <property type="entry name" value="Beta-barrel_TonB_sf"/>
</dbReference>
<dbReference type="OrthoDB" id="9760333at2"/>
<keyword evidence="7" id="KW-0406">Ion transport</keyword>
<organism evidence="16 17">
    <name type="scientific">Alteraurantiacibacter buctensis</name>
    <dbReference type="NCBI Taxonomy" id="1503981"/>
    <lineage>
        <taxon>Bacteria</taxon>
        <taxon>Pseudomonadati</taxon>
        <taxon>Pseudomonadota</taxon>
        <taxon>Alphaproteobacteria</taxon>
        <taxon>Sphingomonadales</taxon>
        <taxon>Erythrobacteraceae</taxon>
        <taxon>Alteraurantiacibacter</taxon>
    </lineage>
</organism>
<dbReference type="Pfam" id="PF00593">
    <property type="entry name" value="TonB_dep_Rec_b-barrel"/>
    <property type="match status" value="1"/>
</dbReference>
<comment type="caution">
    <text evidence="16">The sequence shown here is derived from an EMBL/GenBank/DDBJ whole genome shotgun (WGS) entry which is preliminary data.</text>
</comment>
<evidence type="ECO:0000256" key="4">
    <source>
        <dbReference type="ARBA" id="ARBA00022496"/>
    </source>
</evidence>
<evidence type="ECO:0000259" key="15">
    <source>
        <dbReference type="Pfam" id="PF07715"/>
    </source>
</evidence>
<keyword evidence="17" id="KW-1185">Reference proteome</keyword>
<evidence type="ECO:0000256" key="8">
    <source>
        <dbReference type="ARBA" id="ARBA00023077"/>
    </source>
</evidence>
<keyword evidence="8 12" id="KW-0798">TonB box</keyword>
<dbReference type="Proteomes" id="UP000466966">
    <property type="component" value="Unassembled WGS sequence"/>
</dbReference>
<accession>A0A844Z122</accession>
<reference evidence="16 17" key="1">
    <citation type="submission" date="2019-12" db="EMBL/GenBank/DDBJ databases">
        <title>Genomic-based taxomic classification of the family Erythrobacteraceae.</title>
        <authorList>
            <person name="Xu L."/>
        </authorList>
    </citation>
    <scope>NUCLEOTIDE SEQUENCE [LARGE SCALE GENOMIC DNA]</scope>
    <source>
        <strain evidence="16 17">M0322</strain>
    </source>
</reference>
<evidence type="ECO:0000256" key="6">
    <source>
        <dbReference type="ARBA" id="ARBA00023004"/>
    </source>
</evidence>
<keyword evidence="2 11" id="KW-0813">Transport</keyword>
<dbReference type="PANTHER" id="PTHR32552:SF81">
    <property type="entry name" value="TONB-DEPENDENT OUTER MEMBRANE RECEPTOR"/>
    <property type="match status" value="1"/>
</dbReference>
<dbReference type="InterPro" id="IPR012910">
    <property type="entry name" value="Plug_dom"/>
</dbReference>
<keyword evidence="3 11" id="KW-1134">Transmembrane beta strand</keyword>
<dbReference type="InterPro" id="IPR039426">
    <property type="entry name" value="TonB-dep_rcpt-like"/>
</dbReference>
<keyword evidence="13" id="KW-0732">Signal</keyword>
<dbReference type="GO" id="GO:0009279">
    <property type="term" value="C:cell outer membrane"/>
    <property type="evidence" value="ECO:0007669"/>
    <property type="project" value="UniProtKB-SubCell"/>
</dbReference>
<evidence type="ECO:0000256" key="9">
    <source>
        <dbReference type="ARBA" id="ARBA00023136"/>
    </source>
</evidence>
<feature type="chain" id="PRO_5032283510" evidence="13">
    <location>
        <begin position="27"/>
        <end position="742"/>
    </location>
</feature>
<dbReference type="GO" id="GO:0006826">
    <property type="term" value="P:iron ion transport"/>
    <property type="evidence" value="ECO:0007669"/>
    <property type="project" value="UniProtKB-KW"/>
</dbReference>
<comment type="similarity">
    <text evidence="11 12">Belongs to the TonB-dependent receptor family.</text>
</comment>
<evidence type="ECO:0000256" key="2">
    <source>
        <dbReference type="ARBA" id="ARBA00022448"/>
    </source>
</evidence>
<dbReference type="PROSITE" id="PS52016">
    <property type="entry name" value="TONB_DEPENDENT_REC_3"/>
    <property type="match status" value="1"/>
</dbReference>
<proteinExistence type="inferred from homology"/>
<feature type="signal peptide" evidence="13">
    <location>
        <begin position="1"/>
        <end position="26"/>
    </location>
</feature>